<proteinExistence type="predicted"/>
<dbReference type="AlphaFoldDB" id="A0AAW1WF61"/>
<dbReference type="Proteomes" id="UP001457282">
    <property type="component" value="Unassembled WGS sequence"/>
</dbReference>
<evidence type="ECO:0000313" key="1">
    <source>
        <dbReference type="EMBL" id="KAK9922124.1"/>
    </source>
</evidence>
<name>A0AAW1WF61_RUBAR</name>
<reference evidence="1 2" key="1">
    <citation type="journal article" date="2023" name="G3 (Bethesda)">
        <title>A chromosome-length genome assembly and annotation of blackberry (Rubus argutus, cv. 'Hillquist').</title>
        <authorList>
            <person name="Bruna T."/>
            <person name="Aryal R."/>
            <person name="Dudchenko O."/>
            <person name="Sargent D.J."/>
            <person name="Mead D."/>
            <person name="Buti M."/>
            <person name="Cavallini A."/>
            <person name="Hytonen T."/>
            <person name="Andres J."/>
            <person name="Pham M."/>
            <person name="Weisz D."/>
            <person name="Mascagni F."/>
            <person name="Usai G."/>
            <person name="Natali L."/>
            <person name="Bassil N."/>
            <person name="Fernandez G.E."/>
            <person name="Lomsadze A."/>
            <person name="Armour M."/>
            <person name="Olukolu B."/>
            <person name="Poorten T."/>
            <person name="Britton C."/>
            <person name="Davik J."/>
            <person name="Ashrafi H."/>
            <person name="Aiden E.L."/>
            <person name="Borodovsky M."/>
            <person name="Worthington M."/>
        </authorList>
    </citation>
    <scope>NUCLEOTIDE SEQUENCE [LARGE SCALE GENOMIC DNA]</scope>
    <source>
        <strain evidence="1">PI 553951</strain>
    </source>
</reference>
<evidence type="ECO:0000313" key="2">
    <source>
        <dbReference type="Proteomes" id="UP001457282"/>
    </source>
</evidence>
<accession>A0AAW1WF61</accession>
<organism evidence="1 2">
    <name type="scientific">Rubus argutus</name>
    <name type="common">Southern blackberry</name>
    <dbReference type="NCBI Taxonomy" id="59490"/>
    <lineage>
        <taxon>Eukaryota</taxon>
        <taxon>Viridiplantae</taxon>
        <taxon>Streptophyta</taxon>
        <taxon>Embryophyta</taxon>
        <taxon>Tracheophyta</taxon>
        <taxon>Spermatophyta</taxon>
        <taxon>Magnoliopsida</taxon>
        <taxon>eudicotyledons</taxon>
        <taxon>Gunneridae</taxon>
        <taxon>Pentapetalae</taxon>
        <taxon>rosids</taxon>
        <taxon>fabids</taxon>
        <taxon>Rosales</taxon>
        <taxon>Rosaceae</taxon>
        <taxon>Rosoideae</taxon>
        <taxon>Rosoideae incertae sedis</taxon>
        <taxon>Rubus</taxon>
    </lineage>
</organism>
<comment type="caution">
    <text evidence="1">The sequence shown here is derived from an EMBL/GenBank/DDBJ whole genome shotgun (WGS) entry which is preliminary data.</text>
</comment>
<sequence>MVVIGAGALIALKSSGKAGHGGSMVRAEERNPRWVSCEPDGIDERRWWLGWDGEDAMAGAVGWALHGSTTWQEGTGNKRRNRGQK</sequence>
<keyword evidence="2" id="KW-1185">Reference proteome</keyword>
<dbReference type="EMBL" id="JBEDUW010000006">
    <property type="protein sequence ID" value="KAK9922124.1"/>
    <property type="molecule type" value="Genomic_DNA"/>
</dbReference>
<protein>
    <submittedName>
        <fullName evidence="1">Uncharacterized protein</fullName>
    </submittedName>
</protein>
<gene>
    <name evidence="1" type="ORF">M0R45_030604</name>
</gene>